<evidence type="ECO:0000313" key="2">
    <source>
        <dbReference type="Proteomes" id="UP000522270"/>
    </source>
</evidence>
<dbReference type="OrthoDB" id="9306952at2759"/>
<dbReference type="Proteomes" id="UP000522270">
    <property type="component" value="Unassembled WGS sequence"/>
</dbReference>
<evidence type="ECO:0000313" key="1">
    <source>
        <dbReference type="EMBL" id="NWU72146.1"/>
    </source>
</evidence>
<dbReference type="EMBL" id="VYZE01002077">
    <property type="protein sequence ID" value="NWU72146.1"/>
    <property type="molecule type" value="Genomic_DNA"/>
</dbReference>
<sequence>YLPPSKPFFDVLDATFVLLNQSNPNLTNSCWLCYDAYPPFYEGVAISVPFNYSSDANPTQCRWDTPQRGITLSQVRGQGMCFG</sequence>
<protein>
    <submittedName>
        <fullName evidence="1">ENV2 protein</fullName>
    </submittedName>
</protein>
<organism evidence="1 2">
    <name type="scientific">Pterocles burchelli</name>
    <dbReference type="NCBI Taxonomy" id="2585816"/>
    <lineage>
        <taxon>Eukaryota</taxon>
        <taxon>Metazoa</taxon>
        <taxon>Chordata</taxon>
        <taxon>Craniata</taxon>
        <taxon>Vertebrata</taxon>
        <taxon>Euteleostomi</taxon>
        <taxon>Archelosauria</taxon>
        <taxon>Archosauria</taxon>
        <taxon>Dinosauria</taxon>
        <taxon>Saurischia</taxon>
        <taxon>Theropoda</taxon>
        <taxon>Coelurosauria</taxon>
        <taxon>Aves</taxon>
        <taxon>Neognathae</taxon>
        <taxon>Neoaves</taxon>
        <taxon>Columbimorphae</taxon>
        <taxon>Pterocliformes</taxon>
        <taxon>Pteroclidae</taxon>
        <taxon>Pterocles</taxon>
    </lineage>
</organism>
<gene>
    <name evidence="1" type="primary">Fv4_0</name>
    <name evidence="1" type="ORF">PTEBUR_R15529</name>
</gene>
<keyword evidence="2" id="KW-1185">Reference proteome</keyword>
<reference evidence="1 2" key="1">
    <citation type="submission" date="2019-09" db="EMBL/GenBank/DDBJ databases">
        <title>Bird 10,000 Genomes (B10K) Project - Family phase.</title>
        <authorList>
            <person name="Zhang G."/>
        </authorList>
    </citation>
    <scope>NUCLEOTIDE SEQUENCE [LARGE SCALE GENOMIC DNA]</scope>
    <source>
        <strain evidence="1">B10K-DU-027-49</strain>
        <tissue evidence="1">Muscle</tissue>
    </source>
</reference>
<accession>A0A7K5Z5Q3</accession>
<dbReference type="InterPro" id="IPR018154">
    <property type="entry name" value="TLV/ENV_coat_polyprotein"/>
</dbReference>
<feature type="non-terminal residue" evidence="1">
    <location>
        <position position="83"/>
    </location>
</feature>
<feature type="non-terminal residue" evidence="1">
    <location>
        <position position="1"/>
    </location>
</feature>
<name>A0A7K5Z5Q3_9AVES</name>
<comment type="caution">
    <text evidence="1">The sequence shown here is derived from an EMBL/GenBank/DDBJ whole genome shotgun (WGS) entry which is preliminary data.</text>
</comment>
<dbReference type="AlphaFoldDB" id="A0A7K5Z5Q3"/>
<dbReference type="Pfam" id="PF00429">
    <property type="entry name" value="TLV_coat"/>
    <property type="match status" value="1"/>
</dbReference>
<proteinExistence type="predicted"/>